<dbReference type="Proteomes" id="UP000012174">
    <property type="component" value="Unassembled WGS sequence"/>
</dbReference>
<feature type="compositionally biased region" description="Basic and acidic residues" evidence="7">
    <location>
        <begin position="300"/>
        <end position="313"/>
    </location>
</feature>
<organism evidence="8 9">
    <name type="scientific">Eutypa lata (strain UCR-EL1)</name>
    <name type="common">Grapevine dieback disease fungus</name>
    <name type="synonym">Eutypa armeniacae</name>
    <dbReference type="NCBI Taxonomy" id="1287681"/>
    <lineage>
        <taxon>Eukaryota</taxon>
        <taxon>Fungi</taxon>
        <taxon>Dikarya</taxon>
        <taxon>Ascomycota</taxon>
        <taxon>Pezizomycotina</taxon>
        <taxon>Sordariomycetes</taxon>
        <taxon>Xylariomycetidae</taxon>
        <taxon>Xylariales</taxon>
        <taxon>Diatrypaceae</taxon>
        <taxon>Eutypa</taxon>
    </lineage>
</organism>
<evidence type="ECO:0000256" key="6">
    <source>
        <dbReference type="RuleBase" id="RU365062"/>
    </source>
</evidence>
<keyword evidence="4" id="KW-0472">Membrane</keyword>
<dbReference type="GO" id="GO:0047184">
    <property type="term" value="F:1-acylglycerophosphocholine O-acyltransferase activity"/>
    <property type="evidence" value="ECO:0007669"/>
    <property type="project" value="TreeGrafter"/>
</dbReference>
<dbReference type="eggNOG" id="KOG2847">
    <property type="taxonomic scope" value="Eukaryota"/>
</dbReference>
<proteinExistence type="inferred from homology"/>
<dbReference type="HOGENOM" id="CLU_046747_1_0_1"/>
<sequence>MRWGLGAHDICYKTKALASFFYCGQVLPTHRGLHSPHGGLFQPTIPQAIRLLSSPPFVTPRPQTARFTTGEAEAEAEADYSDDIPDPFTTGSGLTFTTTGADQHPVPWAFPQRTRHAWVHIFPEACVHQHPQLAMRYFKWGVSRLILESEPAPDVVPVFIDGTQRAMPEDRGFPRFLPRAGVRPIRVAFGEMVDVERAFGDLRERWRELVARSRRVGADVGAAGGKTAERTTETLVGESKALVKVMALGDLTDDDELRYGREAVEIRVECARRVRAEVAKLRRSLGYPDEEPSFELAETWAREPPNEKFKSNVDDSLVNKRK</sequence>
<dbReference type="KEGG" id="ela:UCREL1_4466"/>
<evidence type="ECO:0000313" key="8">
    <source>
        <dbReference type="EMBL" id="EMR68521.1"/>
    </source>
</evidence>
<evidence type="ECO:0000256" key="3">
    <source>
        <dbReference type="ARBA" id="ARBA00023098"/>
    </source>
</evidence>
<dbReference type="OrthoDB" id="193467at2759"/>
<evidence type="ECO:0000256" key="7">
    <source>
        <dbReference type="SAM" id="MobiDB-lite"/>
    </source>
</evidence>
<dbReference type="InterPro" id="IPR000872">
    <property type="entry name" value="Tafazzin"/>
</dbReference>
<keyword evidence="2 8" id="KW-0808">Transferase</keyword>
<feature type="region of interest" description="Disordered" evidence="7">
    <location>
        <begin position="296"/>
        <end position="322"/>
    </location>
</feature>
<accession>M7TF11</accession>
<comment type="similarity">
    <text evidence="6">Belongs to the taffazin family.</text>
</comment>
<dbReference type="GO" id="GO:0031966">
    <property type="term" value="C:mitochondrial membrane"/>
    <property type="evidence" value="ECO:0007669"/>
    <property type="project" value="TreeGrafter"/>
</dbReference>
<evidence type="ECO:0000256" key="1">
    <source>
        <dbReference type="ARBA" id="ARBA00004170"/>
    </source>
</evidence>
<evidence type="ECO:0000313" key="9">
    <source>
        <dbReference type="Proteomes" id="UP000012174"/>
    </source>
</evidence>
<dbReference type="SUPFAM" id="SSF69593">
    <property type="entry name" value="Glycerol-3-phosphate (1)-acyltransferase"/>
    <property type="match status" value="1"/>
</dbReference>
<dbReference type="STRING" id="1287681.M7TF11"/>
<keyword evidence="9" id="KW-1185">Reference proteome</keyword>
<reference evidence="9" key="1">
    <citation type="journal article" date="2013" name="Genome Announc.">
        <title>Draft genome sequence of the grapevine dieback fungus Eutypa lata UCR-EL1.</title>
        <authorList>
            <person name="Blanco-Ulate B."/>
            <person name="Rolshausen P.E."/>
            <person name="Cantu D."/>
        </authorList>
    </citation>
    <scope>NUCLEOTIDE SEQUENCE [LARGE SCALE GENOMIC DNA]</scope>
    <source>
        <strain evidence="9">UCR-EL1</strain>
    </source>
</reference>
<dbReference type="PANTHER" id="PTHR12497">
    <property type="entry name" value="TAZ PROTEIN TAFAZZIN"/>
    <property type="match status" value="1"/>
</dbReference>
<comment type="subcellular location">
    <subcellularLocation>
        <location evidence="1">Membrane</location>
        <topology evidence="1">Peripheral membrane protein</topology>
    </subcellularLocation>
</comment>
<keyword evidence="5 8" id="KW-0012">Acyltransferase</keyword>
<evidence type="ECO:0000256" key="4">
    <source>
        <dbReference type="ARBA" id="ARBA00023136"/>
    </source>
</evidence>
<dbReference type="GO" id="GO:0007007">
    <property type="term" value="P:inner mitochondrial membrane organization"/>
    <property type="evidence" value="ECO:0007669"/>
    <property type="project" value="TreeGrafter"/>
</dbReference>
<dbReference type="AlphaFoldDB" id="M7TF11"/>
<gene>
    <name evidence="8" type="ORF">UCREL1_4466</name>
</gene>
<name>M7TF11_EUTLA</name>
<dbReference type="GO" id="GO:0035965">
    <property type="term" value="P:cardiolipin acyl-chain remodeling"/>
    <property type="evidence" value="ECO:0007669"/>
    <property type="project" value="TreeGrafter"/>
</dbReference>
<protein>
    <recommendedName>
        <fullName evidence="6">Tafazzin family protein</fullName>
    </recommendedName>
</protein>
<evidence type="ECO:0000256" key="2">
    <source>
        <dbReference type="ARBA" id="ARBA00022679"/>
    </source>
</evidence>
<keyword evidence="3" id="KW-0443">Lipid metabolism</keyword>
<dbReference type="EMBL" id="KB706228">
    <property type="protein sequence ID" value="EMR68521.1"/>
    <property type="molecule type" value="Genomic_DNA"/>
</dbReference>
<dbReference type="PANTHER" id="PTHR12497:SF0">
    <property type="entry name" value="TAFAZZIN"/>
    <property type="match status" value="1"/>
</dbReference>
<dbReference type="OMA" id="IMRYFKW"/>
<evidence type="ECO:0000256" key="5">
    <source>
        <dbReference type="ARBA" id="ARBA00023315"/>
    </source>
</evidence>